<dbReference type="Pfam" id="PF02687">
    <property type="entry name" value="FtsX"/>
    <property type="match status" value="2"/>
</dbReference>
<dbReference type="AlphaFoldDB" id="A0A9D1EL36"/>
<comment type="caution">
    <text evidence="9">The sequence shown here is derived from an EMBL/GenBank/DDBJ whole genome shotgun (WGS) entry which is preliminary data.</text>
</comment>
<feature type="transmembrane region" description="Helical" evidence="7">
    <location>
        <begin position="828"/>
        <end position="848"/>
    </location>
</feature>
<evidence type="ECO:0000256" key="6">
    <source>
        <dbReference type="ARBA" id="ARBA00038076"/>
    </source>
</evidence>
<dbReference type="InterPro" id="IPR050250">
    <property type="entry name" value="Macrolide_Exporter_MacB"/>
</dbReference>
<feature type="transmembrane region" description="Helical" evidence="7">
    <location>
        <begin position="274"/>
        <end position="301"/>
    </location>
</feature>
<dbReference type="GO" id="GO:0022857">
    <property type="term" value="F:transmembrane transporter activity"/>
    <property type="evidence" value="ECO:0007669"/>
    <property type="project" value="TreeGrafter"/>
</dbReference>
<gene>
    <name evidence="9" type="ORF">IAB98_11000</name>
</gene>
<dbReference type="GO" id="GO:0005886">
    <property type="term" value="C:plasma membrane"/>
    <property type="evidence" value="ECO:0007669"/>
    <property type="project" value="UniProtKB-SubCell"/>
</dbReference>
<organism evidence="9 10">
    <name type="scientific">Candidatus Egerieimonas intestinavium</name>
    <dbReference type="NCBI Taxonomy" id="2840777"/>
    <lineage>
        <taxon>Bacteria</taxon>
        <taxon>Bacillati</taxon>
        <taxon>Bacillota</taxon>
        <taxon>Clostridia</taxon>
        <taxon>Lachnospirales</taxon>
        <taxon>Lachnospiraceae</taxon>
        <taxon>Lachnospiraceae incertae sedis</taxon>
        <taxon>Candidatus Egerieimonas</taxon>
    </lineage>
</organism>
<name>A0A9D1EL36_9FIRM</name>
<dbReference type="PANTHER" id="PTHR30572">
    <property type="entry name" value="MEMBRANE COMPONENT OF TRANSPORTER-RELATED"/>
    <property type="match status" value="1"/>
</dbReference>
<reference evidence="9" key="2">
    <citation type="journal article" date="2021" name="PeerJ">
        <title>Extensive microbial diversity within the chicken gut microbiome revealed by metagenomics and culture.</title>
        <authorList>
            <person name="Gilroy R."/>
            <person name="Ravi A."/>
            <person name="Getino M."/>
            <person name="Pursley I."/>
            <person name="Horton D.L."/>
            <person name="Alikhan N.F."/>
            <person name="Baker D."/>
            <person name="Gharbi K."/>
            <person name="Hall N."/>
            <person name="Watson M."/>
            <person name="Adriaenssens E.M."/>
            <person name="Foster-Nyarko E."/>
            <person name="Jarju S."/>
            <person name="Secka A."/>
            <person name="Antonio M."/>
            <person name="Oren A."/>
            <person name="Chaudhuri R.R."/>
            <person name="La Ragione R."/>
            <person name="Hildebrand F."/>
            <person name="Pallen M.J."/>
        </authorList>
    </citation>
    <scope>NUCLEOTIDE SEQUENCE</scope>
    <source>
        <strain evidence="9">ChiSxjej1B13-7041</strain>
    </source>
</reference>
<feature type="transmembrane region" description="Helical" evidence="7">
    <location>
        <begin position="731"/>
        <end position="755"/>
    </location>
</feature>
<proteinExistence type="inferred from homology"/>
<feature type="transmembrane region" description="Helical" evidence="7">
    <location>
        <begin position="380"/>
        <end position="402"/>
    </location>
</feature>
<dbReference type="EMBL" id="DVHU01000099">
    <property type="protein sequence ID" value="HIR93932.1"/>
    <property type="molecule type" value="Genomic_DNA"/>
</dbReference>
<keyword evidence="4 7" id="KW-1133">Transmembrane helix</keyword>
<evidence type="ECO:0000256" key="3">
    <source>
        <dbReference type="ARBA" id="ARBA00022692"/>
    </source>
</evidence>
<evidence type="ECO:0000256" key="1">
    <source>
        <dbReference type="ARBA" id="ARBA00004651"/>
    </source>
</evidence>
<evidence type="ECO:0000313" key="10">
    <source>
        <dbReference type="Proteomes" id="UP000886841"/>
    </source>
</evidence>
<accession>A0A9D1EL36</accession>
<evidence type="ECO:0000256" key="7">
    <source>
        <dbReference type="SAM" id="Phobius"/>
    </source>
</evidence>
<feature type="transmembrane region" description="Helical" evidence="7">
    <location>
        <begin position="459"/>
        <end position="479"/>
    </location>
</feature>
<comment type="subcellular location">
    <subcellularLocation>
        <location evidence="1">Cell membrane</location>
        <topology evidence="1">Multi-pass membrane protein</topology>
    </subcellularLocation>
</comment>
<feature type="transmembrane region" description="Helical" evidence="7">
    <location>
        <begin position="333"/>
        <end position="360"/>
    </location>
</feature>
<keyword evidence="2" id="KW-1003">Cell membrane</keyword>
<dbReference type="Proteomes" id="UP000886841">
    <property type="component" value="Unassembled WGS sequence"/>
</dbReference>
<protein>
    <submittedName>
        <fullName evidence="9">ABC transporter permease</fullName>
    </submittedName>
</protein>
<sequence>MLQNKSRTLVTLIGVVLSTAMITAVTSFGASLQKFLVDSSISQEGDWHGMAAYIDQQEKEQLEGDERISQSAAIGEIGYGLWEEMGETYCTPYLYLESFSEEAFQMIPIDVYEGRLPENDREILIPSLLSQGRAEGMELRVGDTLSLTLGKRLLGGETLTQRDLWANAENRYLEPGDLELMGGEETFQPEEQETFTVVGFYSGLPWSGYGEAGYSVIAGPGVQEADSWRVLLRLDRMGEIYSLRQELKESCPEAEFEIHDDLLQWYGVGDNRNLALVMMSLMAIVIGLIMVGGISLIYNAFSISLRERTRQFGLLSSVGATKKQLKKALNYEAASVCLLGIPLGLLGGLIGIGITLQFIGPLMANWIHGVDQGIPLKVSWIALAIAVLFALITVRISVWIPARRLKHLSAMEAIRSSQDVKISSRKVRSVGLGGKLFGLEGMLASKNYRRDKRKYRTTVVSLTLSIVLFVTAGAFVKYLNQAGQDVFANSEMDLYVDLTGVEELDAALLELQQTEGVEEVSFCRQLNVDWIVKEELLTEEGKLHGWERADGGKILDYSLVILPDEQFAAYAQAQGIDPEEFLGQEKLKGIYVDRVRSLDPETQQYQNRSLLNLQGPTEVELGREQYDGENNETSAFEAFFSLELTARAEEFPRETMASYFSDTILVTLPESSFGAYEEQLKDILQQEAYLKAPEHREVAQQLIDKAQDRNSALYQHNLYDMRENTERDQNILLVIRVLTGGFVGLMSLVAVANIFNTISTNLFLRRREFAVLRSIGMTQRGFRRMMGCECLIYGLRSIFYGVLISVGTSYLVYRGTSFGVRYDYSLPWIYWGISVAAVLLVVGITMIYSMRKMRGDNIIDELKQE</sequence>
<evidence type="ECO:0000259" key="8">
    <source>
        <dbReference type="Pfam" id="PF02687"/>
    </source>
</evidence>
<evidence type="ECO:0000256" key="2">
    <source>
        <dbReference type="ARBA" id="ARBA00022475"/>
    </source>
</evidence>
<evidence type="ECO:0000313" key="9">
    <source>
        <dbReference type="EMBL" id="HIR93932.1"/>
    </source>
</evidence>
<evidence type="ECO:0000256" key="5">
    <source>
        <dbReference type="ARBA" id="ARBA00023136"/>
    </source>
</evidence>
<reference evidence="9" key="1">
    <citation type="submission" date="2020-10" db="EMBL/GenBank/DDBJ databases">
        <authorList>
            <person name="Gilroy R."/>
        </authorList>
    </citation>
    <scope>NUCLEOTIDE SEQUENCE</scope>
    <source>
        <strain evidence="9">ChiSxjej1B13-7041</strain>
    </source>
</reference>
<feature type="transmembrane region" description="Helical" evidence="7">
    <location>
        <begin position="790"/>
        <end position="813"/>
    </location>
</feature>
<keyword evidence="3 7" id="KW-0812">Transmembrane</keyword>
<dbReference type="InterPro" id="IPR003838">
    <property type="entry name" value="ABC3_permease_C"/>
</dbReference>
<keyword evidence="5 7" id="KW-0472">Membrane</keyword>
<feature type="domain" description="ABC3 transporter permease C-terminal" evidence="8">
    <location>
        <begin position="284"/>
        <end position="409"/>
    </location>
</feature>
<comment type="similarity">
    <text evidence="6">Belongs to the ABC-4 integral membrane protein family.</text>
</comment>
<feature type="domain" description="ABC3 transporter permease C-terminal" evidence="8">
    <location>
        <begin position="742"/>
        <end position="857"/>
    </location>
</feature>
<dbReference type="PANTHER" id="PTHR30572:SF4">
    <property type="entry name" value="ABC TRANSPORTER PERMEASE YTRF"/>
    <property type="match status" value="1"/>
</dbReference>
<evidence type="ECO:0000256" key="4">
    <source>
        <dbReference type="ARBA" id="ARBA00022989"/>
    </source>
</evidence>